<feature type="transmembrane region" description="Helical" evidence="6">
    <location>
        <begin position="94"/>
        <end position="113"/>
    </location>
</feature>
<protein>
    <submittedName>
        <fullName evidence="8">Alpha/beta fold hydrolase</fullName>
    </submittedName>
</protein>
<comment type="subcellular location">
    <subcellularLocation>
        <location evidence="1">Cell membrane</location>
        <topology evidence="1">Multi-pass membrane protein</topology>
    </subcellularLocation>
</comment>
<name>A0ABW3M1X8_9PSEU</name>
<evidence type="ECO:0000256" key="5">
    <source>
        <dbReference type="ARBA" id="ARBA00023136"/>
    </source>
</evidence>
<keyword evidence="8" id="KW-0378">Hydrolase</keyword>
<comment type="caution">
    <text evidence="8">The sequence shown here is derived from an EMBL/GenBank/DDBJ whole genome shotgun (WGS) entry which is preliminary data.</text>
</comment>
<feature type="domain" description="Serine aminopeptidase S33" evidence="7">
    <location>
        <begin position="20"/>
        <end position="112"/>
    </location>
</feature>
<dbReference type="EMBL" id="JBHTIS010000103">
    <property type="protein sequence ID" value="MFD1044686.1"/>
    <property type="molecule type" value="Genomic_DNA"/>
</dbReference>
<dbReference type="InterPro" id="IPR022742">
    <property type="entry name" value="Hydrolase_4"/>
</dbReference>
<evidence type="ECO:0000256" key="1">
    <source>
        <dbReference type="ARBA" id="ARBA00004651"/>
    </source>
</evidence>
<keyword evidence="3 6" id="KW-0812">Transmembrane</keyword>
<dbReference type="Pfam" id="PF12146">
    <property type="entry name" value="Hydrolase_4"/>
    <property type="match status" value="1"/>
</dbReference>
<reference evidence="9" key="1">
    <citation type="journal article" date="2019" name="Int. J. Syst. Evol. Microbiol.">
        <title>The Global Catalogue of Microorganisms (GCM) 10K type strain sequencing project: providing services to taxonomists for standard genome sequencing and annotation.</title>
        <authorList>
            <consortium name="The Broad Institute Genomics Platform"/>
            <consortium name="The Broad Institute Genome Sequencing Center for Infectious Disease"/>
            <person name="Wu L."/>
            <person name="Ma J."/>
        </authorList>
    </citation>
    <scope>NUCLEOTIDE SEQUENCE [LARGE SCALE GENOMIC DNA]</scope>
    <source>
        <strain evidence="9">JCM 31486</strain>
    </source>
</reference>
<feature type="transmembrane region" description="Helical" evidence="6">
    <location>
        <begin position="144"/>
        <end position="163"/>
    </location>
</feature>
<keyword evidence="5 6" id="KW-0472">Membrane</keyword>
<feature type="transmembrane region" description="Helical" evidence="6">
    <location>
        <begin position="229"/>
        <end position="247"/>
    </location>
</feature>
<dbReference type="InterPro" id="IPR001851">
    <property type="entry name" value="ABC_transp_permease"/>
</dbReference>
<dbReference type="Pfam" id="PF02653">
    <property type="entry name" value="BPD_transp_2"/>
    <property type="match status" value="1"/>
</dbReference>
<dbReference type="PANTHER" id="PTHR32196">
    <property type="entry name" value="ABC TRANSPORTER PERMEASE PROTEIN YPHD-RELATED-RELATED"/>
    <property type="match status" value="1"/>
</dbReference>
<dbReference type="InterPro" id="IPR029058">
    <property type="entry name" value="AB_hydrolase_fold"/>
</dbReference>
<dbReference type="Proteomes" id="UP001597045">
    <property type="component" value="Unassembled WGS sequence"/>
</dbReference>
<evidence type="ECO:0000313" key="9">
    <source>
        <dbReference type="Proteomes" id="UP001597045"/>
    </source>
</evidence>
<proteinExistence type="predicted"/>
<dbReference type="Gene3D" id="3.40.50.1820">
    <property type="entry name" value="alpha/beta hydrolase"/>
    <property type="match status" value="1"/>
</dbReference>
<keyword evidence="2" id="KW-1003">Cell membrane</keyword>
<gene>
    <name evidence="8" type="ORF">ACFQ1S_03310</name>
</gene>
<sequence>MPDLAGTAGTIHYASWIPTSPRVLAVFNHGLGEHVGLYSPFAEALNDAGIALWAHDHFGHGLSAGTRVLVDNIDHFLDDSLMVLEHARAAHPSLPLVLIGHSLGATLATYYAFSSLALVLNNNAPISTPPVQQLHSLTSSVGDIPLQVFTFLLPCAVVIWLLANRTNYGRRLYAVGTNEAAARFTGLPVVSIRFRAYLLSGLLSAVVAVVTVAQFASARPDAGTVGNGMALPAITIAILGGTAITGGIGRVGGVLLASLFVVWLNAGILLAFEDSRGSQYQLLVLGAVLVLSALLNRVTLRRTRT</sequence>
<feature type="transmembrane region" description="Helical" evidence="6">
    <location>
        <begin position="254"/>
        <end position="272"/>
    </location>
</feature>
<evidence type="ECO:0000256" key="3">
    <source>
        <dbReference type="ARBA" id="ARBA00022692"/>
    </source>
</evidence>
<keyword evidence="9" id="KW-1185">Reference proteome</keyword>
<keyword evidence="4 6" id="KW-1133">Transmembrane helix</keyword>
<evidence type="ECO:0000256" key="6">
    <source>
        <dbReference type="SAM" id="Phobius"/>
    </source>
</evidence>
<dbReference type="SUPFAM" id="SSF53474">
    <property type="entry name" value="alpha/beta-Hydrolases"/>
    <property type="match status" value="1"/>
</dbReference>
<dbReference type="GO" id="GO:0016787">
    <property type="term" value="F:hydrolase activity"/>
    <property type="evidence" value="ECO:0007669"/>
    <property type="project" value="UniProtKB-KW"/>
</dbReference>
<evidence type="ECO:0000259" key="7">
    <source>
        <dbReference type="Pfam" id="PF12146"/>
    </source>
</evidence>
<organism evidence="8 9">
    <name type="scientific">Kibdelosporangium lantanae</name>
    <dbReference type="NCBI Taxonomy" id="1497396"/>
    <lineage>
        <taxon>Bacteria</taxon>
        <taxon>Bacillati</taxon>
        <taxon>Actinomycetota</taxon>
        <taxon>Actinomycetes</taxon>
        <taxon>Pseudonocardiales</taxon>
        <taxon>Pseudonocardiaceae</taxon>
        <taxon>Kibdelosporangium</taxon>
    </lineage>
</organism>
<feature type="transmembrane region" description="Helical" evidence="6">
    <location>
        <begin position="196"/>
        <end position="217"/>
    </location>
</feature>
<feature type="transmembrane region" description="Helical" evidence="6">
    <location>
        <begin position="278"/>
        <end position="295"/>
    </location>
</feature>
<evidence type="ECO:0000256" key="2">
    <source>
        <dbReference type="ARBA" id="ARBA00022475"/>
    </source>
</evidence>
<evidence type="ECO:0000256" key="4">
    <source>
        <dbReference type="ARBA" id="ARBA00022989"/>
    </source>
</evidence>
<evidence type="ECO:0000313" key="8">
    <source>
        <dbReference type="EMBL" id="MFD1044686.1"/>
    </source>
</evidence>
<accession>A0ABW3M1X8</accession>